<dbReference type="AlphaFoldDB" id="A0A6G0KD89"/>
<protein>
    <submittedName>
        <fullName evidence="1">Uncharacterized protein</fullName>
    </submittedName>
</protein>
<dbReference type="EMBL" id="QXFX01001800">
    <property type="protein sequence ID" value="KAE9084567.1"/>
    <property type="molecule type" value="Genomic_DNA"/>
</dbReference>
<evidence type="ECO:0000313" key="1">
    <source>
        <dbReference type="EMBL" id="KAE9084567.1"/>
    </source>
</evidence>
<gene>
    <name evidence="1" type="ORF">PF010_g20778</name>
</gene>
<dbReference type="Proteomes" id="UP000488956">
    <property type="component" value="Unassembled WGS sequence"/>
</dbReference>
<accession>A0A6G0KD89</accession>
<proteinExistence type="predicted"/>
<comment type="caution">
    <text evidence="1">The sequence shown here is derived from an EMBL/GenBank/DDBJ whole genome shotgun (WGS) entry which is preliminary data.</text>
</comment>
<sequence>MWACFSTVGAGRTICHHSGLTLSCLVVEPVIETSTHLRFVCFPLTYFSLQQQFPLTDVRGVDFTPGHGGWTPLLTHPRDSPLAEMMPEKENNGARSLCKLSSWTAEELGLSVDPPQLVEPITNGFCARKEDTSTVFDCFAVVNFAWMW</sequence>
<name>A0A6G0KD89_9STRA</name>
<reference evidence="1 2" key="1">
    <citation type="submission" date="2018-09" db="EMBL/GenBank/DDBJ databases">
        <title>Genomic investigation of the strawberry pathogen Phytophthora fragariae indicates pathogenicity is determined by transcriptional variation in three key races.</title>
        <authorList>
            <person name="Adams T.M."/>
            <person name="Armitage A.D."/>
            <person name="Sobczyk M.K."/>
            <person name="Bates H.J."/>
            <person name="Dunwell J.M."/>
            <person name="Nellist C.F."/>
            <person name="Harrison R.J."/>
        </authorList>
    </citation>
    <scope>NUCLEOTIDE SEQUENCE [LARGE SCALE GENOMIC DNA]</scope>
    <source>
        <strain evidence="1 2">ONT-3</strain>
    </source>
</reference>
<evidence type="ECO:0000313" key="2">
    <source>
        <dbReference type="Proteomes" id="UP000488956"/>
    </source>
</evidence>
<organism evidence="1 2">
    <name type="scientific">Phytophthora fragariae</name>
    <dbReference type="NCBI Taxonomy" id="53985"/>
    <lineage>
        <taxon>Eukaryota</taxon>
        <taxon>Sar</taxon>
        <taxon>Stramenopiles</taxon>
        <taxon>Oomycota</taxon>
        <taxon>Peronosporomycetes</taxon>
        <taxon>Peronosporales</taxon>
        <taxon>Peronosporaceae</taxon>
        <taxon>Phytophthora</taxon>
    </lineage>
</organism>